<dbReference type="AlphaFoldDB" id="A0A3B0TJ02"/>
<name>A0A3B0TJ02_9ZZZZ</name>
<accession>A0A3B0TJ02</accession>
<gene>
    <name evidence="1" type="ORF">MNBD_ALPHA09-1648</name>
</gene>
<dbReference type="EMBL" id="UOEM01000094">
    <property type="protein sequence ID" value="VAW16153.1"/>
    <property type="molecule type" value="Genomic_DNA"/>
</dbReference>
<sequence>MLPIASRSISTIIKNQGISDLYKIHSETSRNKIDFNLAAIAPEFAGKSREPFDREYMSALFNSAHNLAQAGYAWLKAPPGLGSVRN</sequence>
<organism evidence="1">
    <name type="scientific">hydrothermal vent metagenome</name>
    <dbReference type="NCBI Taxonomy" id="652676"/>
    <lineage>
        <taxon>unclassified sequences</taxon>
        <taxon>metagenomes</taxon>
        <taxon>ecological metagenomes</taxon>
    </lineage>
</organism>
<evidence type="ECO:0000313" key="1">
    <source>
        <dbReference type="EMBL" id="VAW16153.1"/>
    </source>
</evidence>
<reference evidence="1" key="1">
    <citation type="submission" date="2018-06" db="EMBL/GenBank/DDBJ databases">
        <authorList>
            <person name="Zhirakovskaya E."/>
        </authorList>
    </citation>
    <scope>NUCLEOTIDE SEQUENCE</scope>
</reference>
<protein>
    <submittedName>
        <fullName evidence="1">Uncharacterized protein</fullName>
    </submittedName>
</protein>
<proteinExistence type="predicted"/>